<evidence type="ECO:0000256" key="2">
    <source>
        <dbReference type="ARBA" id="ARBA00023157"/>
    </source>
</evidence>
<evidence type="ECO:0000256" key="3">
    <source>
        <dbReference type="SAM" id="MobiDB-lite"/>
    </source>
</evidence>
<feature type="chain" id="PRO_5041000557" description="Glycoside hydrolase family 19 catalytic domain-containing protein" evidence="4">
    <location>
        <begin position="21"/>
        <end position="265"/>
    </location>
</feature>
<dbReference type="EMBL" id="JANBPY010001819">
    <property type="protein sequence ID" value="KAJ1958232.1"/>
    <property type="molecule type" value="Genomic_DNA"/>
</dbReference>
<dbReference type="Gene3D" id="3.30.20.10">
    <property type="entry name" value="Endochitinase, domain 2"/>
    <property type="match status" value="1"/>
</dbReference>
<dbReference type="GO" id="GO:0016998">
    <property type="term" value="P:cell wall macromolecule catabolic process"/>
    <property type="evidence" value="ECO:0007669"/>
    <property type="project" value="InterPro"/>
</dbReference>
<organism evidence="6 7">
    <name type="scientific">Dispira parvispora</name>
    <dbReference type="NCBI Taxonomy" id="1520584"/>
    <lineage>
        <taxon>Eukaryota</taxon>
        <taxon>Fungi</taxon>
        <taxon>Fungi incertae sedis</taxon>
        <taxon>Zoopagomycota</taxon>
        <taxon>Kickxellomycotina</taxon>
        <taxon>Dimargaritomycetes</taxon>
        <taxon>Dimargaritales</taxon>
        <taxon>Dimargaritaceae</taxon>
        <taxon>Dispira</taxon>
    </lineage>
</organism>
<evidence type="ECO:0000256" key="4">
    <source>
        <dbReference type="SAM" id="SignalP"/>
    </source>
</evidence>
<feature type="compositionally biased region" description="Basic and acidic residues" evidence="3">
    <location>
        <begin position="52"/>
        <end position="68"/>
    </location>
</feature>
<dbReference type="InterPro" id="IPR023346">
    <property type="entry name" value="Lysozyme-like_dom_sf"/>
</dbReference>
<feature type="domain" description="Glycoside hydrolase family 19 catalytic" evidence="5">
    <location>
        <begin position="97"/>
        <end position="207"/>
    </location>
</feature>
<dbReference type="AlphaFoldDB" id="A0A9W8AKP4"/>
<keyword evidence="7" id="KW-1185">Reference proteome</keyword>
<feature type="signal peptide" evidence="4">
    <location>
        <begin position="1"/>
        <end position="20"/>
    </location>
</feature>
<dbReference type="InterPro" id="IPR000726">
    <property type="entry name" value="Glyco_hydro_19_cat"/>
</dbReference>
<evidence type="ECO:0000256" key="1">
    <source>
        <dbReference type="ARBA" id="ARBA00022821"/>
    </source>
</evidence>
<gene>
    <name evidence="6" type="ORF">IWQ62_004933</name>
</gene>
<reference evidence="6" key="1">
    <citation type="submission" date="2022-07" db="EMBL/GenBank/DDBJ databases">
        <title>Phylogenomic reconstructions and comparative analyses of Kickxellomycotina fungi.</title>
        <authorList>
            <person name="Reynolds N.K."/>
            <person name="Stajich J.E."/>
            <person name="Barry K."/>
            <person name="Grigoriev I.V."/>
            <person name="Crous P."/>
            <person name="Smith M.E."/>
        </authorList>
    </citation>
    <scope>NUCLEOTIDE SEQUENCE</scope>
    <source>
        <strain evidence="6">RSA 1196</strain>
    </source>
</reference>
<sequence>MRYVKFLVAIAHLIPLFVDAQPNDGVQCSADPSYTVASLTTTSEYSFSTWLPDHHRQGESKGTEHTDSPDVPLTVTEEEFDQAVQLSGYPAPTAEQYRSFAQGVAKNSFYNKREVAMFLANIMHESMGLREKSEIRCRNTGCPGEYGSGPTGPFYYGRGYIQLTWKENYQRASLAIFGDQRLVDNPDQVATNEDVAWAVSFFYWSNNVHSQGGIQEGQFGVSIRAINGQLECNGSGHPGVQNRIRIYTNVLQAFHINEPVNEAGC</sequence>
<dbReference type="Proteomes" id="UP001150925">
    <property type="component" value="Unassembled WGS sequence"/>
</dbReference>
<dbReference type="SUPFAM" id="SSF53955">
    <property type="entry name" value="Lysozyme-like"/>
    <property type="match status" value="1"/>
</dbReference>
<dbReference type="OrthoDB" id="5985073at2759"/>
<dbReference type="GO" id="GO:0004568">
    <property type="term" value="F:chitinase activity"/>
    <property type="evidence" value="ECO:0007669"/>
    <property type="project" value="InterPro"/>
</dbReference>
<evidence type="ECO:0000313" key="7">
    <source>
        <dbReference type="Proteomes" id="UP001150925"/>
    </source>
</evidence>
<dbReference type="GO" id="GO:0006032">
    <property type="term" value="P:chitin catabolic process"/>
    <property type="evidence" value="ECO:0007669"/>
    <property type="project" value="InterPro"/>
</dbReference>
<evidence type="ECO:0000259" key="5">
    <source>
        <dbReference type="Pfam" id="PF00182"/>
    </source>
</evidence>
<dbReference type="Pfam" id="PF00182">
    <property type="entry name" value="Glyco_hydro_19"/>
    <property type="match status" value="1"/>
</dbReference>
<evidence type="ECO:0000313" key="6">
    <source>
        <dbReference type="EMBL" id="KAJ1958232.1"/>
    </source>
</evidence>
<accession>A0A9W8AKP4</accession>
<dbReference type="GO" id="GO:0006952">
    <property type="term" value="P:defense response"/>
    <property type="evidence" value="ECO:0007669"/>
    <property type="project" value="UniProtKB-KW"/>
</dbReference>
<feature type="region of interest" description="Disordered" evidence="3">
    <location>
        <begin position="52"/>
        <end position="71"/>
    </location>
</feature>
<dbReference type="Gene3D" id="1.10.530.10">
    <property type="match status" value="1"/>
</dbReference>
<comment type="caution">
    <text evidence="6">The sequence shown here is derived from an EMBL/GenBank/DDBJ whole genome shotgun (WGS) entry which is preliminary data.</text>
</comment>
<keyword evidence="1" id="KW-0611">Plant defense</keyword>
<dbReference type="CDD" id="cd00325">
    <property type="entry name" value="chitinase_GH19"/>
    <property type="match status" value="1"/>
</dbReference>
<keyword evidence="4" id="KW-0732">Signal</keyword>
<dbReference type="PANTHER" id="PTHR22595:SF79">
    <property type="entry name" value="CHITINASE 12"/>
    <property type="match status" value="1"/>
</dbReference>
<dbReference type="PANTHER" id="PTHR22595">
    <property type="entry name" value="CHITINASE-RELATED"/>
    <property type="match status" value="1"/>
</dbReference>
<proteinExistence type="predicted"/>
<name>A0A9W8AKP4_9FUNG</name>
<protein>
    <recommendedName>
        <fullName evidence="5">Glycoside hydrolase family 19 catalytic domain-containing protein</fullName>
    </recommendedName>
</protein>
<keyword evidence="2" id="KW-1015">Disulfide bond</keyword>